<gene>
    <name evidence="3" type="ORF">MNBD_GAMMA20-1515</name>
</gene>
<dbReference type="AlphaFoldDB" id="A0A3B0ZPJ0"/>
<dbReference type="EMBL" id="UOFU01000071">
    <property type="protein sequence ID" value="VAW95388.1"/>
    <property type="molecule type" value="Genomic_DNA"/>
</dbReference>
<feature type="domain" description="AAA+ ATPase" evidence="2">
    <location>
        <begin position="131"/>
        <end position="265"/>
    </location>
</feature>
<organism evidence="3">
    <name type="scientific">hydrothermal vent metagenome</name>
    <dbReference type="NCBI Taxonomy" id="652676"/>
    <lineage>
        <taxon>unclassified sequences</taxon>
        <taxon>metagenomes</taxon>
        <taxon>ecological metagenomes</taxon>
    </lineage>
</organism>
<dbReference type="Gene3D" id="3.40.50.300">
    <property type="entry name" value="P-loop containing nucleotide triphosphate hydrolases"/>
    <property type="match status" value="1"/>
</dbReference>
<dbReference type="FunFam" id="3.40.50.300:FF:001116">
    <property type="entry name" value="Type IV pili twitching motility protein PilT"/>
    <property type="match status" value="1"/>
</dbReference>
<dbReference type="PANTHER" id="PTHR30486:SF12">
    <property type="entry name" value="TYPE IV PILUS ATPASE PILU"/>
    <property type="match status" value="1"/>
</dbReference>
<dbReference type="GO" id="GO:0005524">
    <property type="term" value="F:ATP binding"/>
    <property type="evidence" value="ECO:0007669"/>
    <property type="project" value="InterPro"/>
</dbReference>
<proteinExistence type="inferred from homology"/>
<sequence length="384" mass="42457">MATKNFDILRDFTSLLQMMVRKDASDLFVTAGVPPSLKINGSIAPISDVSLSADQVRKLAYSIMNEPQRAEFDRTQECNFAIAPPDTGRFRANVFQQKNHAGIVLRRIKTEIPTFAELGIPQVLESLAMAKRGMVIIVGATGTGKSSTLASMIGHRNRHSHGHIITVEDPIEYVHEHSGCIITQREVGVDTASFEAALRNTLRQAPDVILIGEVRTRETMEHAIAFAETGHLCVTTLHANNANQALDRILSFFPKDRREQILLDLSLNLRAIVAQQLIPTPDQQGRCVAVEILMNTPLVAQMIRDGNVATLKDVMSKSNQQGMNTFDQALYELYKARQITYEAALHHADSANELRLMIKLGKKAGLKKMEASLNGVTLVNIDQL</sequence>
<name>A0A3B0ZPJ0_9ZZZZ</name>
<dbReference type="SUPFAM" id="SSF52540">
    <property type="entry name" value="P-loop containing nucleoside triphosphate hydrolases"/>
    <property type="match status" value="1"/>
</dbReference>
<dbReference type="InterPro" id="IPR001482">
    <property type="entry name" value="T2SS/T4SS_dom"/>
</dbReference>
<dbReference type="Gene3D" id="3.30.450.90">
    <property type="match status" value="1"/>
</dbReference>
<comment type="similarity">
    <text evidence="1">Belongs to the GSP E family.</text>
</comment>
<dbReference type="InterPro" id="IPR003593">
    <property type="entry name" value="AAA+_ATPase"/>
</dbReference>
<reference evidence="3" key="1">
    <citation type="submission" date="2018-06" db="EMBL/GenBank/DDBJ databases">
        <authorList>
            <person name="Zhirakovskaya E."/>
        </authorList>
    </citation>
    <scope>NUCLEOTIDE SEQUENCE</scope>
</reference>
<protein>
    <submittedName>
        <fullName evidence="3">Type IV pilus assembly ATPase component PilU</fullName>
    </submittedName>
</protein>
<dbReference type="InterPro" id="IPR050921">
    <property type="entry name" value="T4SS_GSP_E_ATPase"/>
</dbReference>
<dbReference type="InterPro" id="IPR006321">
    <property type="entry name" value="PilT/PilU"/>
</dbReference>
<dbReference type="SMART" id="SM00382">
    <property type="entry name" value="AAA"/>
    <property type="match status" value="1"/>
</dbReference>
<evidence type="ECO:0000259" key="2">
    <source>
        <dbReference type="SMART" id="SM00382"/>
    </source>
</evidence>
<dbReference type="Pfam" id="PF00437">
    <property type="entry name" value="T2SSE"/>
    <property type="match status" value="1"/>
</dbReference>
<dbReference type="PANTHER" id="PTHR30486">
    <property type="entry name" value="TWITCHING MOTILITY PROTEIN PILT"/>
    <property type="match status" value="1"/>
</dbReference>
<accession>A0A3B0ZPJ0</accession>
<evidence type="ECO:0000256" key="1">
    <source>
        <dbReference type="ARBA" id="ARBA00006611"/>
    </source>
</evidence>
<dbReference type="CDD" id="cd01131">
    <property type="entry name" value="PilT"/>
    <property type="match status" value="1"/>
</dbReference>
<dbReference type="NCBIfam" id="TIGR01420">
    <property type="entry name" value="pilT_fam"/>
    <property type="match status" value="1"/>
</dbReference>
<dbReference type="InterPro" id="IPR027417">
    <property type="entry name" value="P-loop_NTPase"/>
</dbReference>
<evidence type="ECO:0000313" key="3">
    <source>
        <dbReference type="EMBL" id="VAW95388.1"/>
    </source>
</evidence>
<dbReference type="GO" id="GO:0016887">
    <property type="term" value="F:ATP hydrolysis activity"/>
    <property type="evidence" value="ECO:0007669"/>
    <property type="project" value="InterPro"/>
</dbReference>